<feature type="domain" description="T-SNARE coiled-coil homology" evidence="9">
    <location>
        <begin position="9"/>
        <end position="71"/>
    </location>
</feature>
<dbReference type="HOGENOM" id="CLU_2323339_0_0_1"/>
<organism evidence="10 11">
    <name type="scientific">Tetranychus urticae</name>
    <name type="common">Two-spotted spider mite</name>
    <dbReference type="NCBI Taxonomy" id="32264"/>
    <lineage>
        <taxon>Eukaryota</taxon>
        <taxon>Metazoa</taxon>
        <taxon>Ecdysozoa</taxon>
        <taxon>Arthropoda</taxon>
        <taxon>Chelicerata</taxon>
        <taxon>Arachnida</taxon>
        <taxon>Acari</taxon>
        <taxon>Acariformes</taxon>
        <taxon>Trombidiformes</taxon>
        <taxon>Prostigmata</taxon>
        <taxon>Eleutherengona</taxon>
        <taxon>Raphignathae</taxon>
        <taxon>Tetranychoidea</taxon>
        <taxon>Tetranychidae</taxon>
        <taxon>Tetranychus</taxon>
    </lineage>
</organism>
<reference evidence="10" key="2">
    <citation type="submission" date="2015-06" db="UniProtKB">
        <authorList>
            <consortium name="EnsemblMetazoa"/>
        </authorList>
    </citation>
    <scope>IDENTIFICATION</scope>
</reference>
<comment type="subcellular location">
    <subcellularLocation>
        <location evidence="8">Endomembrane system</location>
        <topology evidence="8">Single-pass type IV membrane protein</topology>
    </subcellularLocation>
    <subcellularLocation>
        <location evidence="1">Golgi apparatus membrane</location>
    </subcellularLocation>
</comment>
<reference evidence="11" key="1">
    <citation type="submission" date="2011-08" db="EMBL/GenBank/DDBJ databases">
        <authorList>
            <person name="Rombauts S."/>
        </authorList>
    </citation>
    <scope>NUCLEOTIDE SEQUENCE</scope>
    <source>
        <strain evidence="11">London</strain>
    </source>
</reference>
<keyword evidence="7" id="KW-0472">Membrane</keyword>
<sequence length="99" mass="11378">MARRPNAHSFGETENDQLIYGLKSKVTTLKSLTLDMGDEIKYQNAFLNDLDKDTDSTFGMLSSNINRIKRLSRSGGSKYFTLQIMDVLVNEQTTQRYYK</sequence>
<accession>T1K041</accession>
<evidence type="ECO:0000313" key="10">
    <source>
        <dbReference type="EnsemblMetazoa" id="tetur03g06350.1"/>
    </source>
</evidence>
<dbReference type="STRING" id="32264.T1K041"/>
<keyword evidence="3" id="KW-0812">Transmembrane</keyword>
<dbReference type="InterPro" id="IPR000727">
    <property type="entry name" value="T_SNARE_dom"/>
</dbReference>
<dbReference type="EnsemblMetazoa" id="tetur03g06350.1">
    <property type="protein sequence ID" value="tetur03g06350.1"/>
    <property type="gene ID" value="tetur03g06350"/>
</dbReference>
<dbReference type="PANTHER" id="PTHR12791">
    <property type="entry name" value="GOLGI SNARE BET1-RELATED"/>
    <property type="match status" value="1"/>
</dbReference>
<evidence type="ECO:0000256" key="6">
    <source>
        <dbReference type="ARBA" id="ARBA00023034"/>
    </source>
</evidence>
<dbReference type="Proteomes" id="UP000015104">
    <property type="component" value="Unassembled WGS sequence"/>
</dbReference>
<evidence type="ECO:0000256" key="5">
    <source>
        <dbReference type="ARBA" id="ARBA00022989"/>
    </source>
</evidence>
<dbReference type="AlphaFoldDB" id="T1K041"/>
<dbReference type="PROSITE" id="PS50192">
    <property type="entry name" value="T_SNARE"/>
    <property type="match status" value="1"/>
</dbReference>
<keyword evidence="5" id="KW-1133">Transmembrane helix</keyword>
<dbReference type="Gene3D" id="1.20.5.110">
    <property type="match status" value="1"/>
</dbReference>
<evidence type="ECO:0000256" key="8">
    <source>
        <dbReference type="ARBA" id="ARBA00046280"/>
    </source>
</evidence>
<dbReference type="GO" id="GO:0000139">
    <property type="term" value="C:Golgi membrane"/>
    <property type="evidence" value="ECO:0007669"/>
    <property type="project" value="UniProtKB-SubCell"/>
</dbReference>
<evidence type="ECO:0000256" key="1">
    <source>
        <dbReference type="ARBA" id="ARBA00004394"/>
    </source>
</evidence>
<evidence type="ECO:0000313" key="11">
    <source>
        <dbReference type="Proteomes" id="UP000015104"/>
    </source>
</evidence>
<dbReference type="InterPro" id="IPR039899">
    <property type="entry name" value="BET1_SNARE"/>
</dbReference>
<keyword evidence="4" id="KW-0653">Protein transport</keyword>
<protein>
    <recommendedName>
        <fullName evidence="9">t-SNARE coiled-coil homology domain-containing protein</fullName>
    </recommendedName>
</protein>
<dbReference type="SUPFAM" id="SSF58038">
    <property type="entry name" value="SNARE fusion complex"/>
    <property type="match status" value="1"/>
</dbReference>
<dbReference type="eggNOG" id="KOG3385">
    <property type="taxonomic scope" value="Eukaryota"/>
</dbReference>
<name>T1K041_TETUR</name>
<evidence type="ECO:0000256" key="4">
    <source>
        <dbReference type="ARBA" id="ARBA00022927"/>
    </source>
</evidence>
<keyword evidence="6" id="KW-0333">Golgi apparatus</keyword>
<keyword evidence="11" id="KW-1185">Reference proteome</keyword>
<dbReference type="GO" id="GO:0015031">
    <property type="term" value="P:protein transport"/>
    <property type="evidence" value="ECO:0007669"/>
    <property type="project" value="UniProtKB-KW"/>
</dbReference>
<evidence type="ECO:0000259" key="9">
    <source>
        <dbReference type="PROSITE" id="PS50192"/>
    </source>
</evidence>
<dbReference type="CDD" id="cd15853">
    <property type="entry name" value="SNARE_Bet1"/>
    <property type="match status" value="1"/>
</dbReference>
<proteinExistence type="predicted"/>
<evidence type="ECO:0000256" key="3">
    <source>
        <dbReference type="ARBA" id="ARBA00022692"/>
    </source>
</evidence>
<evidence type="ECO:0000256" key="2">
    <source>
        <dbReference type="ARBA" id="ARBA00022448"/>
    </source>
</evidence>
<dbReference type="EMBL" id="CAEY01001131">
    <property type="status" value="NOT_ANNOTATED_CDS"/>
    <property type="molecule type" value="Genomic_DNA"/>
</dbReference>
<evidence type="ECO:0000256" key="7">
    <source>
        <dbReference type="ARBA" id="ARBA00023136"/>
    </source>
</evidence>
<keyword evidence="2" id="KW-0813">Transport</keyword>